<dbReference type="InterPro" id="IPR029062">
    <property type="entry name" value="Class_I_gatase-like"/>
</dbReference>
<accession>A0ABT3G1Y1</accession>
<dbReference type="EMBL" id="JAPDDR010000004">
    <property type="protein sequence ID" value="MCW1913838.1"/>
    <property type="molecule type" value="Genomic_DNA"/>
</dbReference>
<evidence type="ECO:0000313" key="3">
    <source>
        <dbReference type="Proteomes" id="UP001165653"/>
    </source>
</evidence>
<reference evidence="2" key="1">
    <citation type="submission" date="2022-10" db="EMBL/GenBank/DDBJ databases">
        <title>Luteolibacter sp. GHJ8, whole genome shotgun sequencing project.</title>
        <authorList>
            <person name="Zhao G."/>
            <person name="Shen L."/>
        </authorList>
    </citation>
    <scope>NUCLEOTIDE SEQUENCE</scope>
    <source>
        <strain evidence="2">GHJ8</strain>
    </source>
</reference>
<protein>
    <submittedName>
        <fullName evidence="2">ThuA domain-containing protein</fullName>
    </submittedName>
</protein>
<organism evidence="2 3">
    <name type="scientific">Luteolibacter rhizosphaerae</name>
    <dbReference type="NCBI Taxonomy" id="2989719"/>
    <lineage>
        <taxon>Bacteria</taxon>
        <taxon>Pseudomonadati</taxon>
        <taxon>Verrucomicrobiota</taxon>
        <taxon>Verrucomicrobiia</taxon>
        <taxon>Verrucomicrobiales</taxon>
        <taxon>Verrucomicrobiaceae</taxon>
        <taxon>Luteolibacter</taxon>
    </lineage>
</organism>
<proteinExistence type="predicted"/>
<name>A0ABT3G1Y1_9BACT</name>
<sequence length="326" mass="35553">MKTAFRTLLPLALTLTALADDPWLVFEGSKGPGKGKHVVLVSGDEEYRSEEALPMLGKMLAEKHGFKCTVLFPIDPASGEINPKEQTNIPGLAAIDSADFLVFGLRFRELPDADMKHIVDYVEAGKPLLGMRTSTHAFNYTRKKDSPYASWSFNSDGGFGKKVLGETWINHHGDHGSQSTRGVIEESNKSHPLLTCVEDVWGPTDVYGVTKLPDDATVLLRGQVIAGMKPEDKAVEGKKNEPMMPVAWVRERKLDGGKTQKVICTTMGAATDFISPGLARFVTNSVYWGTGLKVPAKLDTAPVGKYEPTNFGFDGFKKGVKPADLK</sequence>
<comment type="caution">
    <text evidence="2">The sequence shown here is derived from an EMBL/GenBank/DDBJ whole genome shotgun (WGS) entry which is preliminary data.</text>
</comment>
<dbReference type="SUPFAM" id="SSF52317">
    <property type="entry name" value="Class I glutamine amidotransferase-like"/>
    <property type="match status" value="1"/>
</dbReference>
<evidence type="ECO:0000256" key="1">
    <source>
        <dbReference type="SAM" id="SignalP"/>
    </source>
</evidence>
<feature type="signal peptide" evidence="1">
    <location>
        <begin position="1"/>
        <end position="19"/>
    </location>
</feature>
<dbReference type="Proteomes" id="UP001165653">
    <property type="component" value="Unassembled WGS sequence"/>
</dbReference>
<feature type="chain" id="PRO_5046389122" evidence="1">
    <location>
        <begin position="20"/>
        <end position="326"/>
    </location>
</feature>
<dbReference type="RefSeq" id="WP_264513340.1">
    <property type="nucleotide sequence ID" value="NZ_JAPDDR010000004.1"/>
</dbReference>
<evidence type="ECO:0000313" key="2">
    <source>
        <dbReference type="EMBL" id="MCW1913838.1"/>
    </source>
</evidence>
<gene>
    <name evidence="2" type="ORF">OJ996_09640</name>
</gene>
<keyword evidence="1" id="KW-0732">Signal</keyword>
<keyword evidence="3" id="KW-1185">Reference proteome</keyword>
<dbReference type="Gene3D" id="3.40.50.880">
    <property type="match status" value="1"/>
</dbReference>